<feature type="non-terminal residue" evidence="1">
    <location>
        <position position="1"/>
    </location>
</feature>
<organism evidence="1 2">
    <name type="scientific">candidate division KSB3 bacterium</name>
    <dbReference type="NCBI Taxonomy" id="2044937"/>
    <lineage>
        <taxon>Bacteria</taxon>
        <taxon>candidate division KSB3</taxon>
    </lineage>
</organism>
<name>A0A9D5Q5S8_9BACT</name>
<dbReference type="Pfam" id="PF11746">
    <property type="entry name" value="DUF3303"/>
    <property type="match status" value="1"/>
</dbReference>
<evidence type="ECO:0000313" key="2">
    <source>
        <dbReference type="Proteomes" id="UP000649604"/>
    </source>
</evidence>
<evidence type="ECO:0000313" key="1">
    <source>
        <dbReference type="EMBL" id="MBD3324945.1"/>
    </source>
</evidence>
<protein>
    <submittedName>
        <fullName evidence="1">DUF3303 domain-containing protein</fullName>
    </submittedName>
</protein>
<comment type="caution">
    <text evidence="1">The sequence shown here is derived from an EMBL/GenBank/DDBJ whole genome shotgun (WGS) entry which is preliminary data.</text>
</comment>
<dbReference type="InterPro" id="IPR021734">
    <property type="entry name" value="DUF3303"/>
</dbReference>
<gene>
    <name evidence="1" type="ORF">GF339_10195</name>
</gene>
<sequence>PDGLVYVVSWVDDSLQRCFQVMQTDDRTLLDEWMARWTDLIDFEVFPVIESAEAVQRITPSL</sequence>
<dbReference type="Proteomes" id="UP000649604">
    <property type="component" value="Unassembled WGS sequence"/>
</dbReference>
<accession>A0A9D5Q5S8</accession>
<proteinExistence type="predicted"/>
<reference evidence="1" key="1">
    <citation type="submission" date="2019-11" db="EMBL/GenBank/DDBJ databases">
        <title>Microbial mats filling the niche in hypersaline microbial mats.</title>
        <authorList>
            <person name="Wong H.L."/>
            <person name="Macleod F.I."/>
            <person name="White R.A. III"/>
            <person name="Burns B.P."/>
        </authorList>
    </citation>
    <scope>NUCLEOTIDE SEQUENCE</scope>
    <source>
        <strain evidence="1">Rbin_158</strain>
    </source>
</reference>
<dbReference type="EMBL" id="WJJP01000323">
    <property type="protein sequence ID" value="MBD3324945.1"/>
    <property type="molecule type" value="Genomic_DNA"/>
</dbReference>
<dbReference type="AlphaFoldDB" id="A0A9D5Q5S8"/>